<dbReference type="eggNOG" id="KOG2504">
    <property type="taxonomic scope" value="Eukaryota"/>
</dbReference>
<dbReference type="InterPro" id="IPR050327">
    <property type="entry name" value="Proton-linked_MCT"/>
</dbReference>
<evidence type="ECO:0000313" key="7">
    <source>
        <dbReference type="RefSeq" id="XP_035679644.1"/>
    </source>
</evidence>
<dbReference type="GeneID" id="118417969"/>
<keyword evidence="6" id="KW-1185">Reference proteome</keyword>
<feature type="transmembrane region" description="Helical" evidence="3">
    <location>
        <begin position="441"/>
        <end position="462"/>
    </location>
</feature>
<proteinExistence type="predicted"/>
<dbReference type="InterPro" id="IPR020846">
    <property type="entry name" value="MFS_dom"/>
</dbReference>
<dbReference type="GO" id="GO:0008028">
    <property type="term" value="F:monocarboxylic acid transmembrane transporter activity"/>
    <property type="evidence" value="ECO:0000318"/>
    <property type="project" value="GO_Central"/>
</dbReference>
<dbReference type="PANTHER" id="PTHR11360">
    <property type="entry name" value="MONOCARBOXYLATE TRANSPORTER"/>
    <property type="match status" value="1"/>
</dbReference>
<protein>
    <submittedName>
        <fullName evidence="7">Monocarboxylate transporter 14-like isoform X1</fullName>
    </submittedName>
</protein>
<feature type="transmembrane region" description="Helical" evidence="3">
    <location>
        <begin position="87"/>
        <end position="110"/>
    </location>
</feature>
<dbReference type="OrthoDB" id="10016898at2759"/>
<feature type="transmembrane region" description="Helical" evidence="3">
    <location>
        <begin position="376"/>
        <end position="396"/>
    </location>
</feature>
<feature type="transmembrane region" description="Helical" evidence="3">
    <location>
        <begin position="284"/>
        <end position="306"/>
    </location>
</feature>
<reference evidence="7" key="3">
    <citation type="submission" date="2025-04" db="UniProtKB">
        <authorList>
            <consortium name="RefSeq"/>
        </authorList>
    </citation>
    <scope>IDENTIFICATION</scope>
    <source>
        <strain evidence="7">S238N-H82</strain>
        <tissue evidence="7">Testes</tissue>
    </source>
</reference>
<evidence type="ECO:0000256" key="2">
    <source>
        <dbReference type="SAM" id="MobiDB-lite"/>
    </source>
</evidence>
<reference evidence="5" key="1">
    <citation type="journal article" date="2008" name="Nature">
        <title>The amphioxus genome and the evolution of the chordate karyotype.</title>
        <authorList>
            <consortium name="US DOE Joint Genome Institute (JGI-PGF)"/>
            <person name="Putnam N.H."/>
            <person name="Butts T."/>
            <person name="Ferrier D.E.K."/>
            <person name="Furlong R.F."/>
            <person name="Hellsten U."/>
            <person name="Kawashima T."/>
            <person name="Robinson-Rechavi M."/>
            <person name="Shoguchi E."/>
            <person name="Terry A."/>
            <person name="Yu J.-K."/>
            <person name="Benito-Gutierrez E.L."/>
            <person name="Dubchak I."/>
            <person name="Garcia-Fernandez J."/>
            <person name="Gibson-Brown J.J."/>
            <person name="Grigoriev I.V."/>
            <person name="Horton A.C."/>
            <person name="de Jong P.J."/>
            <person name="Jurka J."/>
            <person name="Kapitonov V.V."/>
            <person name="Kohara Y."/>
            <person name="Kuroki Y."/>
            <person name="Lindquist E."/>
            <person name="Lucas S."/>
            <person name="Osoegawa K."/>
            <person name="Pennacchio L.A."/>
            <person name="Salamov A.A."/>
            <person name="Satou Y."/>
            <person name="Sauka-Spengler T."/>
            <person name="Schmutz J."/>
            <person name="Shin-I T."/>
            <person name="Toyoda A."/>
            <person name="Bronner-Fraser M."/>
            <person name="Fujiyama A."/>
            <person name="Holland L.Z."/>
            <person name="Holland P.W.H."/>
            <person name="Satoh N."/>
            <person name="Rokhsar D.S."/>
        </authorList>
    </citation>
    <scope>NUCLEOTIDE SEQUENCE [LARGE SCALE GENOMIC DNA]</scope>
    <source>
        <strain evidence="5">S238N-H82</strain>
        <tissue evidence="5">Testes</tissue>
    </source>
</reference>
<feature type="transmembrane region" description="Helical" evidence="3">
    <location>
        <begin position="178"/>
        <end position="197"/>
    </location>
</feature>
<evidence type="ECO:0000256" key="1">
    <source>
        <dbReference type="ARBA" id="ARBA00004141"/>
    </source>
</evidence>
<evidence type="ECO:0000313" key="6">
    <source>
        <dbReference type="Proteomes" id="UP000001554"/>
    </source>
</evidence>
<feature type="transmembrane region" description="Helical" evidence="3">
    <location>
        <begin position="20"/>
        <end position="44"/>
    </location>
</feature>
<dbReference type="Proteomes" id="UP000001554">
    <property type="component" value="Chromosome 1"/>
</dbReference>
<organism>
    <name type="scientific">Branchiostoma floridae</name>
    <name type="common">Florida lancelet</name>
    <name type="synonym">Amphioxus</name>
    <dbReference type="NCBI Taxonomy" id="7739"/>
    <lineage>
        <taxon>Eukaryota</taxon>
        <taxon>Metazoa</taxon>
        <taxon>Chordata</taxon>
        <taxon>Cephalochordata</taxon>
        <taxon>Leptocardii</taxon>
        <taxon>Amphioxiformes</taxon>
        <taxon>Branchiostomatidae</taxon>
        <taxon>Branchiostoma</taxon>
    </lineage>
</organism>
<dbReference type="InterPro" id="IPR036259">
    <property type="entry name" value="MFS_trans_sf"/>
</dbReference>
<keyword evidence="3" id="KW-0812">Transmembrane</keyword>
<dbReference type="KEGG" id="bfo:118417969"/>
<dbReference type="AlphaFoldDB" id="C3XRC5"/>
<feature type="transmembrane region" description="Helical" evidence="3">
    <location>
        <begin position="56"/>
        <end position="80"/>
    </location>
</feature>
<accession>C3XRC5</accession>
<keyword evidence="3" id="KW-0472">Membrane</keyword>
<feature type="transmembrane region" description="Helical" evidence="3">
    <location>
        <begin position="318"/>
        <end position="336"/>
    </location>
</feature>
<feature type="region of interest" description="Disordered" evidence="2">
    <location>
        <begin position="202"/>
        <end position="266"/>
    </location>
</feature>
<name>C3XRC5_BRAFL</name>
<dbReference type="PANTHER" id="PTHR11360:SF172">
    <property type="entry name" value="MAJOR FACILITATOR SUPERFAMILY (MFS) PROFILE DOMAIN-CONTAINING PROTEIN"/>
    <property type="match status" value="1"/>
</dbReference>
<dbReference type="Gene3D" id="1.20.1250.20">
    <property type="entry name" value="MFS general substrate transporter like domains"/>
    <property type="match status" value="1"/>
</dbReference>
<gene>
    <name evidence="7" type="primary">LOC118417969</name>
    <name evidence="5" type="ORF">BRAFLDRAFT_73173</name>
</gene>
<reference evidence="6" key="2">
    <citation type="journal article" date="2020" name="Nat. Ecol. Evol.">
        <title>Deeply conserved synteny resolves early events in vertebrate evolution.</title>
        <authorList>
            <person name="Simakov O."/>
            <person name="Marletaz F."/>
            <person name="Yue J.X."/>
            <person name="O'Connell B."/>
            <person name="Jenkins J."/>
            <person name="Brandt A."/>
            <person name="Calef R."/>
            <person name="Tung C.H."/>
            <person name="Huang T.K."/>
            <person name="Schmutz J."/>
            <person name="Satoh N."/>
            <person name="Yu J.K."/>
            <person name="Putnam N.H."/>
            <person name="Green R.E."/>
            <person name="Rokhsar D.S."/>
        </authorList>
    </citation>
    <scope>NUCLEOTIDE SEQUENCE [LARGE SCALE GENOMIC DNA]</scope>
    <source>
        <strain evidence="6">S238N-H82</strain>
    </source>
</reference>
<dbReference type="InParanoid" id="C3XRC5"/>
<feature type="compositionally biased region" description="Basic and acidic residues" evidence="2">
    <location>
        <begin position="210"/>
        <end position="232"/>
    </location>
</feature>
<dbReference type="OMA" id="FKRFGHR"/>
<evidence type="ECO:0000259" key="4">
    <source>
        <dbReference type="PROSITE" id="PS50850"/>
    </source>
</evidence>
<evidence type="ECO:0000313" key="5">
    <source>
        <dbReference type="EMBL" id="EEN69243.1"/>
    </source>
</evidence>
<dbReference type="EMBL" id="GG666456">
    <property type="protein sequence ID" value="EEN69243.1"/>
    <property type="molecule type" value="Genomic_DNA"/>
</dbReference>
<dbReference type="PROSITE" id="PS50850">
    <property type="entry name" value="MFS"/>
    <property type="match status" value="1"/>
</dbReference>
<feature type="transmembrane region" description="Helical" evidence="3">
    <location>
        <begin position="408"/>
        <end position="432"/>
    </location>
</feature>
<dbReference type="GO" id="GO:0005886">
    <property type="term" value="C:plasma membrane"/>
    <property type="evidence" value="ECO:0000318"/>
    <property type="project" value="GO_Central"/>
</dbReference>
<dbReference type="InterPro" id="IPR011701">
    <property type="entry name" value="MFS"/>
</dbReference>
<dbReference type="Pfam" id="PF07690">
    <property type="entry name" value="MFS_1"/>
    <property type="match status" value="1"/>
</dbReference>
<evidence type="ECO:0000256" key="3">
    <source>
        <dbReference type="SAM" id="Phobius"/>
    </source>
</evidence>
<feature type="compositionally biased region" description="Polar residues" evidence="2">
    <location>
        <begin position="239"/>
        <end position="259"/>
    </location>
</feature>
<keyword evidence="3" id="KW-1133">Transmembrane helix</keyword>
<feature type="transmembrane region" description="Helical" evidence="3">
    <location>
        <begin position="348"/>
        <end position="369"/>
    </location>
</feature>
<dbReference type="SUPFAM" id="SSF103473">
    <property type="entry name" value="MFS general substrate transporter"/>
    <property type="match status" value="1"/>
</dbReference>
<dbReference type="RefSeq" id="XP_035679644.1">
    <property type="nucleotide sequence ID" value="XM_035823751.1"/>
</dbReference>
<feature type="domain" description="Major facilitator superfamily (MFS) profile" evidence="4">
    <location>
        <begin position="18"/>
        <end position="464"/>
    </location>
</feature>
<comment type="subcellular location">
    <subcellularLocation>
        <location evidence="1">Membrane</location>
        <topology evidence="1">Multi-pass membrane protein</topology>
    </subcellularLocation>
</comment>
<sequence>MKWNDRFRLLFCGAQGKAWLVCVCTLLTYTLVMGTMLSFGAWFLRLEREFGTNSTFIGWIGSVTYGLLCLASPLSTPLFLRFGHRKVALCGVVLCSASLLTTSFVPHIAYMFVTYSLLYGLGANFVFNSSINLVGAHFQHKYRSLACCLASTGFAFGTLVMNPVTEAILSAVGLRNTYRILAAMLLVNGVLCCSTFVPPPDGNSDTTSDDSQHHNHEGRTLAKPSDTEHITATEKLMGQKNNTPEFEGQTSSVTNSTSTKEGKENKKSHFQGVFRRNVWTNPGFLLWILANVVLSLSLLFPFFHLVKYMTTLGIPEKRGVIVASVAGFAELAGRVLCGVLGDNLPFPMAYLFPAAALIMAVDTFSCLLITTFTGMIIYALVIGLCTAVISCLVYVVNSELFGLENVDSTWPFSIGSQGLGGVIGPVIAGAIYDRTGAYSTLFYVGGGLLSLSSALLLVAIWLRNAMPLTEVTSSDSGHLSENIVIGDDRYNTPLITEKVTTV</sequence>